<reference evidence="2 3" key="1">
    <citation type="submission" date="2023-07" db="EMBL/GenBank/DDBJ databases">
        <title>Sequencing the genomes of 1000 actinobacteria strains.</title>
        <authorList>
            <person name="Klenk H.-P."/>
        </authorList>
    </citation>
    <scope>NUCLEOTIDE SEQUENCE [LARGE SCALE GENOMIC DNA]</scope>
    <source>
        <strain evidence="2 3">DSM 44710</strain>
    </source>
</reference>
<gene>
    <name evidence="2" type="ORF">J2S43_007157</name>
</gene>
<evidence type="ECO:0000313" key="3">
    <source>
        <dbReference type="Proteomes" id="UP001240984"/>
    </source>
</evidence>
<sequence length="63" mass="6401">MGTLGVLPRANLAAASAAAPDAASEPAASLVTDNHATPGLVGIRPRRRIPRADSPVPVCHRLP</sequence>
<protein>
    <submittedName>
        <fullName evidence="2">Uncharacterized protein</fullName>
    </submittedName>
</protein>
<proteinExistence type="predicted"/>
<name>A0ABT9N519_9ACTN</name>
<accession>A0ABT9N519</accession>
<feature type="region of interest" description="Disordered" evidence="1">
    <location>
        <begin position="22"/>
        <end position="63"/>
    </location>
</feature>
<dbReference type="RefSeq" id="WP_306836690.1">
    <property type="nucleotide sequence ID" value="NZ_JAUSRA010000001.1"/>
</dbReference>
<evidence type="ECO:0000313" key="2">
    <source>
        <dbReference type="EMBL" id="MDP9798645.1"/>
    </source>
</evidence>
<keyword evidence="3" id="KW-1185">Reference proteome</keyword>
<comment type="caution">
    <text evidence="2">The sequence shown here is derived from an EMBL/GenBank/DDBJ whole genome shotgun (WGS) entry which is preliminary data.</text>
</comment>
<evidence type="ECO:0000256" key="1">
    <source>
        <dbReference type="SAM" id="MobiDB-lite"/>
    </source>
</evidence>
<dbReference type="EMBL" id="JAUSRA010000001">
    <property type="protein sequence ID" value="MDP9798645.1"/>
    <property type="molecule type" value="Genomic_DNA"/>
</dbReference>
<organism evidence="2 3">
    <name type="scientific">Catenuloplanes nepalensis</name>
    <dbReference type="NCBI Taxonomy" id="587533"/>
    <lineage>
        <taxon>Bacteria</taxon>
        <taxon>Bacillati</taxon>
        <taxon>Actinomycetota</taxon>
        <taxon>Actinomycetes</taxon>
        <taxon>Micromonosporales</taxon>
        <taxon>Micromonosporaceae</taxon>
        <taxon>Catenuloplanes</taxon>
    </lineage>
</organism>
<dbReference type="Proteomes" id="UP001240984">
    <property type="component" value="Unassembled WGS sequence"/>
</dbReference>